<name>A1SS56_PSYIN</name>
<evidence type="ECO:0000256" key="2">
    <source>
        <dbReference type="ARBA" id="ARBA00004184"/>
    </source>
</evidence>
<comment type="similarity">
    <text evidence="3">Belongs to the ATPase epsilon chain family.</text>
</comment>
<keyword evidence="5" id="KW-0813">Transport</keyword>
<dbReference type="GO" id="GO:0012505">
    <property type="term" value="C:endomembrane system"/>
    <property type="evidence" value="ECO:0007669"/>
    <property type="project" value="UniProtKB-SubCell"/>
</dbReference>
<dbReference type="InterPro" id="IPR024037">
    <property type="entry name" value="Alt_ATP_synth_F1_esu"/>
</dbReference>
<evidence type="ECO:0000256" key="9">
    <source>
        <dbReference type="ARBA" id="ARBA00030215"/>
    </source>
</evidence>
<dbReference type="GO" id="GO:0046933">
    <property type="term" value="F:proton-transporting ATP synthase activity, rotational mechanism"/>
    <property type="evidence" value="ECO:0007669"/>
    <property type="project" value="InterPro"/>
</dbReference>
<dbReference type="NCBIfam" id="NF004871">
    <property type="entry name" value="PRK06228.1"/>
    <property type="match status" value="1"/>
</dbReference>
<keyword evidence="8" id="KW-0066">ATP synthesis</keyword>
<gene>
    <name evidence="12" type="ordered locus">Ping_0464</name>
</gene>
<evidence type="ECO:0000256" key="6">
    <source>
        <dbReference type="ARBA" id="ARBA00023065"/>
    </source>
</evidence>
<feature type="domain" description="ATP synthase F1 complex delta/epsilon subunit N-terminal" evidence="11">
    <location>
        <begin position="5"/>
        <end position="85"/>
    </location>
</feature>
<dbReference type="STRING" id="357804.Ping_0464"/>
<dbReference type="NCBIfam" id="TIGR03166">
    <property type="entry name" value="alt_F1F0_F1_eps"/>
    <property type="match status" value="1"/>
</dbReference>
<dbReference type="Proteomes" id="UP000000639">
    <property type="component" value="Chromosome"/>
</dbReference>
<dbReference type="eggNOG" id="COG0355">
    <property type="taxonomic scope" value="Bacteria"/>
</dbReference>
<dbReference type="RefSeq" id="WP_011768880.1">
    <property type="nucleotide sequence ID" value="NC_008709.1"/>
</dbReference>
<keyword evidence="6" id="KW-0406">Ion transport</keyword>
<evidence type="ECO:0000259" key="11">
    <source>
        <dbReference type="Pfam" id="PF02823"/>
    </source>
</evidence>
<dbReference type="InterPro" id="IPR036771">
    <property type="entry name" value="ATPsynth_dsu/esu_N"/>
</dbReference>
<evidence type="ECO:0000256" key="7">
    <source>
        <dbReference type="ARBA" id="ARBA00023136"/>
    </source>
</evidence>
<evidence type="ECO:0000256" key="10">
    <source>
        <dbReference type="ARBA" id="ARBA00031795"/>
    </source>
</evidence>
<evidence type="ECO:0000313" key="12">
    <source>
        <dbReference type="EMBL" id="ABM02321.1"/>
    </source>
</evidence>
<evidence type="ECO:0000256" key="5">
    <source>
        <dbReference type="ARBA" id="ARBA00022448"/>
    </source>
</evidence>
<dbReference type="Pfam" id="PF02823">
    <property type="entry name" value="ATP-synt_DE_N"/>
    <property type="match status" value="1"/>
</dbReference>
<evidence type="ECO:0000256" key="3">
    <source>
        <dbReference type="ARBA" id="ARBA00005712"/>
    </source>
</evidence>
<keyword evidence="8" id="KW-0139">CF(1)</keyword>
<evidence type="ECO:0000313" key="13">
    <source>
        <dbReference type="Proteomes" id="UP000000639"/>
    </source>
</evidence>
<organism evidence="12 13">
    <name type="scientific">Psychromonas ingrahamii (strain DSM 17664 / CCUG 51855 / 37)</name>
    <dbReference type="NCBI Taxonomy" id="357804"/>
    <lineage>
        <taxon>Bacteria</taxon>
        <taxon>Pseudomonadati</taxon>
        <taxon>Pseudomonadota</taxon>
        <taxon>Gammaproteobacteria</taxon>
        <taxon>Alteromonadales</taxon>
        <taxon>Psychromonadaceae</taxon>
        <taxon>Psychromonas</taxon>
    </lineage>
</organism>
<evidence type="ECO:0000256" key="1">
    <source>
        <dbReference type="ARBA" id="ARBA00003543"/>
    </source>
</evidence>
<proteinExistence type="inferred from homology"/>
<dbReference type="HOGENOM" id="CLU_149174_0_0_6"/>
<dbReference type="AlphaFoldDB" id="A1SS56"/>
<dbReference type="GO" id="GO:0045259">
    <property type="term" value="C:proton-transporting ATP synthase complex"/>
    <property type="evidence" value="ECO:0007669"/>
    <property type="project" value="UniProtKB-KW"/>
</dbReference>
<evidence type="ECO:0000256" key="4">
    <source>
        <dbReference type="ARBA" id="ARBA00014480"/>
    </source>
</evidence>
<comment type="function">
    <text evidence="1">Produces ATP from ADP in the presence of a proton gradient across the membrane.</text>
</comment>
<keyword evidence="13" id="KW-1185">Reference proteome</keyword>
<reference evidence="12 13" key="1">
    <citation type="submission" date="2007-01" db="EMBL/GenBank/DDBJ databases">
        <title>Complete sequence of Psychromonas ingrahamii 37.</title>
        <authorList>
            <consortium name="US DOE Joint Genome Institute"/>
            <person name="Copeland A."/>
            <person name="Lucas S."/>
            <person name="Lapidus A."/>
            <person name="Barry K."/>
            <person name="Detter J.C."/>
            <person name="Glavina del Rio T."/>
            <person name="Hammon N."/>
            <person name="Israni S."/>
            <person name="Dalin E."/>
            <person name="Tice H."/>
            <person name="Pitluck S."/>
            <person name="Thompson L.S."/>
            <person name="Brettin T."/>
            <person name="Bruce D."/>
            <person name="Han C."/>
            <person name="Tapia R."/>
            <person name="Schmutz J."/>
            <person name="Larimer F."/>
            <person name="Land M."/>
            <person name="Hauser L."/>
            <person name="Kyrpides N."/>
            <person name="Ivanova N."/>
            <person name="Staley J."/>
            <person name="Richardson P."/>
        </authorList>
    </citation>
    <scope>NUCLEOTIDE SEQUENCE [LARGE SCALE GENOMIC DNA]</scope>
    <source>
        <strain evidence="12 13">37</strain>
    </source>
</reference>
<evidence type="ECO:0000256" key="8">
    <source>
        <dbReference type="ARBA" id="ARBA00023196"/>
    </source>
</evidence>
<dbReference type="KEGG" id="pin:Ping_0464"/>
<protein>
    <recommendedName>
        <fullName evidence="4">ATP synthase epsilon chain</fullName>
    </recommendedName>
    <alternativeName>
        <fullName evidence="10">ATP synthase F1 sector epsilon subunit</fullName>
    </alternativeName>
    <alternativeName>
        <fullName evidence="9">F-ATPase epsilon subunit</fullName>
    </alternativeName>
</protein>
<accession>A1SS56</accession>
<dbReference type="CDD" id="cd12152">
    <property type="entry name" value="F1-ATPase_delta"/>
    <property type="match status" value="1"/>
</dbReference>
<dbReference type="EMBL" id="CP000510">
    <property type="protein sequence ID" value="ABM02321.1"/>
    <property type="molecule type" value="Genomic_DNA"/>
</dbReference>
<dbReference type="SUPFAM" id="SSF51344">
    <property type="entry name" value="Epsilon subunit of F1F0-ATP synthase N-terminal domain"/>
    <property type="match status" value="1"/>
</dbReference>
<dbReference type="Gene3D" id="2.60.15.10">
    <property type="entry name" value="F0F1 ATP synthase delta/epsilon subunit, N-terminal"/>
    <property type="match status" value="1"/>
</dbReference>
<comment type="subcellular location">
    <subcellularLocation>
        <location evidence="2">Endomembrane system</location>
        <topology evidence="2">Peripheral membrane protein</topology>
    </subcellularLocation>
</comment>
<keyword evidence="7" id="KW-0472">Membrane</keyword>
<sequence>MAAQIQLKILLPYATFAEKLDVERIVAETNLGFIGILPNRLDCSAVLTAGIFCYQCKNKAEVFIAVDQGILVKTGFNVLVSVRRAIGQADLSRLHALVKKEFLVVDENEKRLQATMVKLETGFLRQLGNFQHQ</sequence>
<dbReference type="InterPro" id="IPR001469">
    <property type="entry name" value="ATP_synth_F1_dsu/esu"/>
</dbReference>
<dbReference type="InterPro" id="IPR020546">
    <property type="entry name" value="ATP_synth_F1_dsu/esu_N"/>
</dbReference>